<dbReference type="Pfam" id="PF08726">
    <property type="entry name" value="EFhand_Ca_insen"/>
    <property type="match status" value="1"/>
</dbReference>
<evidence type="ECO:0000313" key="7">
    <source>
        <dbReference type="Proteomes" id="UP001212411"/>
    </source>
</evidence>
<organism evidence="6 7">
    <name type="scientific">Schizosaccharomyces osmophilus</name>
    <dbReference type="NCBI Taxonomy" id="2545709"/>
    <lineage>
        <taxon>Eukaryota</taxon>
        <taxon>Fungi</taxon>
        <taxon>Dikarya</taxon>
        <taxon>Ascomycota</taxon>
        <taxon>Taphrinomycotina</taxon>
        <taxon>Schizosaccharomycetes</taxon>
        <taxon>Schizosaccharomycetales</taxon>
        <taxon>Schizosaccharomycetaceae</taxon>
        <taxon>Schizosaccharomyces</taxon>
    </lineage>
</organism>
<evidence type="ECO:0000256" key="2">
    <source>
        <dbReference type="ARBA" id="ARBA00022737"/>
    </source>
</evidence>
<dbReference type="AlphaFoldDB" id="A0AAE9WBY5"/>
<evidence type="ECO:0000259" key="5">
    <source>
        <dbReference type="PROSITE" id="PS50021"/>
    </source>
</evidence>
<dbReference type="Pfam" id="PF00307">
    <property type="entry name" value="CH"/>
    <property type="match status" value="2"/>
</dbReference>
<dbReference type="SUPFAM" id="SSF46966">
    <property type="entry name" value="Spectrin repeat"/>
    <property type="match status" value="1"/>
</dbReference>
<evidence type="ECO:0000256" key="3">
    <source>
        <dbReference type="ARBA" id="ARBA00022837"/>
    </source>
</evidence>
<dbReference type="EMBL" id="CP115612">
    <property type="protein sequence ID" value="WBW73424.1"/>
    <property type="molecule type" value="Genomic_DNA"/>
</dbReference>
<dbReference type="InterPro" id="IPR036872">
    <property type="entry name" value="CH_dom_sf"/>
</dbReference>
<feature type="domain" description="Calponin-homology (CH)" evidence="5">
    <location>
        <begin position="123"/>
        <end position="230"/>
    </location>
</feature>
<dbReference type="PROSITE" id="PS00020">
    <property type="entry name" value="ACTININ_2"/>
    <property type="match status" value="1"/>
</dbReference>
<dbReference type="Gene3D" id="1.10.238.10">
    <property type="entry name" value="EF-hand"/>
    <property type="match status" value="2"/>
</dbReference>
<keyword evidence="2" id="KW-0677">Repeat</keyword>
<dbReference type="SUPFAM" id="SSF47576">
    <property type="entry name" value="Calponin-homology domain, CH-domain"/>
    <property type="match status" value="1"/>
</dbReference>
<feature type="domain" description="Calponin-homology (CH)" evidence="5">
    <location>
        <begin position="8"/>
        <end position="114"/>
    </location>
</feature>
<reference evidence="6 7" key="1">
    <citation type="journal article" date="2023" name="G3 (Bethesda)">
        <title>A high-quality reference genome for the fission yeast Schizosaccharomyces osmophilus.</title>
        <authorList>
            <person name="Jia G.S."/>
            <person name="Zhang W.C."/>
            <person name="Liang Y."/>
            <person name="Liu X.H."/>
            <person name="Rhind N."/>
            <person name="Pidoux A."/>
            <person name="Brysch-Herzberg M."/>
            <person name="Du L.L."/>
        </authorList>
    </citation>
    <scope>NUCLEOTIDE SEQUENCE [LARGE SCALE GENOMIC DNA]</scope>
    <source>
        <strain evidence="6 7">CBS 15793</strain>
    </source>
</reference>
<keyword evidence="7" id="KW-1185">Reference proteome</keyword>
<accession>A0AAE9WBY5</accession>
<dbReference type="InterPro" id="IPR011992">
    <property type="entry name" value="EF-hand-dom_pair"/>
</dbReference>
<gene>
    <name evidence="6" type="primary">ain1</name>
    <name evidence="6" type="ORF">SOMG_03066</name>
</gene>
<dbReference type="RefSeq" id="XP_056037667.1">
    <property type="nucleotide sequence ID" value="XM_056181857.1"/>
</dbReference>
<keyword evidence="3" id="KW-0106">Calcium</keyword>
<dbReference type="FunFam" id="1.10.418.10:FF:000077">
    <property type="entry name" value="Related to alpha-actinin"/>
    <property type="match status" value="1"/>
</dbReference>
<dbReference type="SMART" id="SM01184">
    <property type="entry name" value="efhand_Ca_insen"/>
    <property type="match status" value="1"/>
</dbReference>
<evidence type="ECO:0000256" key="1">
    <source>
        <dbReference type="ARBA" id="ARBA00010255"/>
    </source>
</evidence>
<dbReference type="GeneID" id="80876546"/>
<comment type="similarity">
    <text evidence="1">Belongs to the alpha-actinin family.</text>
</comment>
<protein>
    <submittedName>
        <fullName evidence="6">Alpha-actinin</fullName>
    </submittedName>
</protein>
<evidence type="ECO:0000313" key="6">
    <source>
        <dbReference type="EMBL" id="WBW73424.1"/>
    </source>
</evidence>
<proteinExistence type="inferred from homology"/>
<dbReference type="KEGG" id="som:SOMG_03066"/>
<dbReference type="GO" id="GO:0003779">
    <property type="term" value="F:actin binding"/>
    <property type="evidence" value="ECO:0007669"/>
    <property type="project" value="UniProtKB-KW"/>
</dbReference>
<dbReference type="Gene3D" id="1.20.58.60">
    <property type="match status" value="2"/>
</dbReference>
<dbReference type="Gene3D" id="1.10.418.10">
    <property type="entry name" value="Calponin-like domain"/>
    <property type="match status" value="2"/>
</dbReference>
<evidence type="ECO:0000256" key="4">
    <source>
        <dbReference type="ARBA" id="ARBA00023203"/>
    </source>
</evidence>
<keyword evidence="4" id="KW-0009">Actin-binding</keyword>
<dbReference type="Proteomes" id="UP001212411">
    <property type="component" value="Chromosome 2"/>
</dbReference>
<dbReference type="InterPro" id="IPR001715">
    <property type="entry name" value="CH_dom"/>
</dbReference>
<sequence length="621" mass="72467">MQANQWQNVQNRTFTKWFNTKLSLHDLPTVLNLGKDLSDGILLIQLLEIIGDEQLGKYNRKPRLRLHKLENVNKALEYIKSKGMPLTNIGPADIVDGNLKLILGLIWTLILRFTIADINEEGLTAKEGLLLWCQRKTAKYRPEVEIHDFSRSWTNGLAFCALIHKHRPDLLNYHELDKKDNRKNMQLAFDIAQEHIGIPRLIDVEDVCDVDRPDERSIMTYIAEYFHAFSTLDKVETAARRVERFTEVLMSTRSMQEDYETRMKRLLESISRVREYWKASTFENTYSDVKAHSRDFVGFKAAEKREWVKEKIDLESLLATIQTSLKTYQLQMYEPPAGLKIVDLEREWKDFLTEEADRSKLINTRMREIKENMRISFAERANSFSKMLSTISNEISNLQGEWRDQLDHVEFLQEHLGPLEIELASVKVHSDNCREAGIEENDYTLFSYDDLEHEFGVTAEIIAHKIKYLQNEILEREKRTLSKQELDGIATVFRHFEKKKSNLLNEMEFYAALASLGLVYDSEEGTALFERASNGEEGVTCERFTEVVMEELEDRDSARQVLYAFCDVADGKSYVTVDDLMKSQVRPNFVKFLETNMKKDNKGMDYLTWIRELIAEDKEFP</sequence>
<dbReference type="SMART" id="SM00033">
    <property type="entry name" value="CH"/>
    <property type="match status" value="2"/>
</dbReference>
<dbReference type="InterPro" id="IPR014837">
    <property type="entry name" value="EF-hand_Ca_insen"/>
</dbReference>
<dbReference type="PROSITE" id="PS50021">
    <property type="entry name" value="CH"/>
    <property type="match status" value="2"/>
</dbReference>
<name>A0AAE9WBY5_9SCHI</name>
<dbReference type="SUPFAM" id="SSF47473">
    <property type="entry name" value="EF-hand"/>
    <property type="match status" value="1"/>
</dbReference>
<dbReference type="FunFam" id="1.10.418.10:FF:000030">
    <property type="entry name" value="Related to alpha-actinin"/>
    <property type="match status" value="1"/>
</dbReference>
<dbReference type="PANTHER" id="PTHR11915">
    <property type="entry name" value="SPECTRIN/FILAMIN RELATED CYTOSKELETAL PROTEIN"/>
    <property type="match status" value="1"/>
</dbReference>
<dbReference type="InterPro" id="IPR001589">
    <property type="entry name" value="Actinin_actin-bd_CS"/>
</dbReference>